<evidence type="ECO:0000256" key="5">
    <source>
        <dbReference type="ARBA" id="ARBA00022723"/>
    </source>
</evidence>
<dbReference type="Proteomes" id="UP001154282">
    <property type="component" value="Unassembled WGS sequence"/>
</dbReference>
<name>A0AAV0P3F3_9ROSI</name>
<dbReference type="CDD" id="cd20653">
    <property type="entry name" value="CYP81"/>
    <property type="match status" value="1"/>
</dbReference>
<dbReference type="Gene3D" id="1.10.630.10">
    <property type="entry name" value="Cytochrome P450"/>
    <property type="match status" value="1"/>
</dbReference>
<dbReference type="SUPFAM" id="SSF48264">
    <property type="entry name" value="Cytochrome P450"/>
    <property type="match status" value="1"/>
</dbReference>
<accession>A0AAV0P3F3</accession>
<feature type="binding site" description="axial binding residue" evidence="11">
    <location>
        <position position="460"/>
    </location>
    <ligand>
        <name>heme</name>
        <dbReference type="ChEBI" id="CHEBI:30413"/>
    </ligand>
    <ligandPart>
        <name>Fe</name>
        <dbReference type="ChEBI" id="CHEBI:18248"/>
    </ligandPart>
</feature>
<evidence type="ECO:0000256" key="3">
    <source>
        <dbReference type="ARBA" id="ARBA00022617"/>
    </source>
</evidence>
<keyword evidence="5 11" id="KW-0479">Metal-binding</keyword>
<evidence type="ECO:0000256" key="2">
    <source>
        <dbReference type="ARBA" id="ARBA00010617"/>
    </source>
</evidence>
<evidence type="ECO:0000256" key="13">
    <source>
        <dbReference type="SAM" id="Phobius"/>
    </source>
</evidence>
<dbReference type="InterPro" id="IPR050651">
    <property type="entry name" value="Plant_Cytochrome_P450_Monoox"/>
</dbReference>
<protein>
    <recommendedName>
        <fullName evidence="16">Cytochrome P450</fullName>
    </recommendedName>
</protein>
<gene>
    <name evidence="14" type="ORF">LITE_LOCUS36386</name>
</gene>
<dbReference type="PROSITE" id="PS00086">
    <property type="entry name" value="CYTOCHROME_P450"/>
    <property type="match status" value="1"/>
</dbReference>
<dbReference type="FunFam" id="1.10.630.10:FF:000023">
    <property type="entry name" value="Cytochrome P450 family protein"/>
    <property type="match status" value="1"/>
</dbReference>
<reference evidence="14" key="1">
    <citation type="submission" date="2022-08" db="EMBL/GenBank/DDBJ databases">
        <authorList>
            <person name="Gutierrez-Valencia J."/>
        </authorList>
    </citation>
    <scope>NUCLEOTIDE SEQUENCE</scope>
</reference>
<dbReference type="InterPro" id="IPR001128">
    <property type="entry name" value="Cyt_P450"/>
</dbReference>
<evidence type="ECO:0000256" key="1">
    <source>
        <dbReference type="ARBA" id="ARBA00004167"/>
    </source>
</evidence>
<evidence type="ECO:0000256" key="10">
    <source>
        <dbReference type="ARBA" id="ARBA00023136"/>
    </source>
</evidence>
<evidence type="ECO:0000256" key="8">
    <source>
        <dbReference type="ARBA" id="ARBA00023004"/>
    </source>
</evidence>
<dbReference type="InterPro" id="IPR036396">
    <property type="entry name" value="Cyt_P450_sf"/>
</dbReference>
<comment type="similarity">
    <text evidence="2 12">Belongs to the cytochrome P450 family.</text>
</comment>
<evidence type="ECO:0000256" key="9">
    <source>
        <dbReference type="ARBA" id="ARBA00023033"/>
    </source>
</evidence>
<dbReference type="InterPro" id="IPR002401">
    <property type="entry name" value="Cyt_P450_E_grp-I"/>
</dbReference>
<evidence type="ECO:0000256" key="12">
    <source>
        <dbReference type="RuleBase" id="RU000461"/>
    </source>
</evidence>
<dbReference type="InterPro" id="IPR017972">
    <property type="entry name" value="Cyt_P450_CS"/>
</dbReference>
<dbReference type="PANTHER" id="PTHR47947:SF62">
    <property type="entry name" value="CYTOCHROME P450, FAMILY 81, SUBFAMILY D, POLYPEPTIDE 5"/>
    <property type="match status" value="1"/>
</dbReference>
<dbReference type="PRINTS" id="PR00385">
    <property type="entry name" value="P450"/>
</dbReference>
<dbReference type="PANTHER" id="PTHR47947">
    <property type="entry name" value="CYTOCHROME P450 82C3-RELATED"/>
    <property type="match status" value="1"/>
</dbReference>
<dbReference type="PRINTS" id="PR00463">
    <property type="entry name" value="EP450I"/>
</dbReference>
<dbReference type="GO" id="GO:0016705">
    <property type="term" value="F:oxidoreductase activity, acting on paired donors, with incorporation or reduction of molecular oxygen"/>
    <property type="evidence" value="ECO:0007669"/>
    <property type="project" value="InterPro"/>
</dbReference>
<keyword evidence="15" id="KW-1185">Reference proteome</keyword>
<organism evidence="14 15">
    <name type="scientific">Linum tenue</name>
    <dbReference type="NCBI Taxonomy" id="586396"/>
    <lineage>
        <taxon>Eukaryota</taxon>
        <taxon>Viridiplantae</taxon>
        <taxon>Streptophyta</taxon>
        <taxon>Embryophyta</taxon>
        <taxon>Tracheophyta</taxon>
        <taxon>Spermatophyta</taxon>
        <taxon>Magnoliopsida</taxon>
        <taxon>eudicotyledons</taxon>
        <taxon>Gunneridae</taxon>
        <taxon>Pentapetalae</taxon>
        <taxon>rosids</taxon>
        <taxon>fabids</taxon>
        <taxon>Malpighiales</taxon>
        <taxon>Linaceae</taxon>
        <taxon>Linum</taxon>
    </lineage>
</organism>
<dbReference type="GO" id="GO:0005506">
    <property type="term" value="F:iron ion binding"/>
    <property type="evidence" value="ECO:0007669"/>
    <property type="project" value="InterPro"/>
</dbReference>
<keyword evidence="10 13" id="KW-0472">Membrane</keyword>
<comment type="subcellular location">
    <subcellularLocation>
        <location evidence="1">Membrane</location>
        <topology evidence="1">Single-pass membrane protein</topology>
    </subcellularLocation>
</comment>
<keyword evidence="9 12" id="KW-0503">Monooxygenase</keyword>
<evidence type="ECO:0000313" key="14">
    <source>
        <dbReference type="EMBL" id="CAI0464921.1"/>
    </source>
</evidence>
<keyword evidence="4 13" id="KW-0812">Transmembrane</keyword>
<evidence type="ECO:0000256" key="11">
    <source>
        <dbReference type="PIRSR" id="PIRSR602401-1"/>
    </source>
</evidence>
<dbReference type="AlphaFoldDB" id="A0AAV0P3F3"/>
<dbReference type="Pfam" id="PF00067">
    <property type="entry name" value="p450"/>
    <property type="match status" value="1"/>
</dbReference>
<evidence type="ECO:0000256" key="7">
    <source>
        <dbReference type="ARBA" id="ARBA00023002"/>
    </source>
</evidence>
<comment type="cofactor">
    <cofactor evidence="11">
        <name>heme</name>
        <dbReference type="ChEBI" id="CHEBI:30413"/>
    </cofactor>
</comment>
<proteinExistence type="inferred from homology"/>
<feature type="transmembrane region" description="Helical" evidence="13">
    <location>
        <begin position="6"/>
        <end position="25"/>
    </location>
</feature>
<evidence type="ECO:0000256" key="6">
    <source>
        <dbReference type="ARBA" id="ARBA00022989"/>
    </source>
</evidence>
<dbReference type="GO" id="GO:0020037">
    <property type="term" value="F:heme binding"/>
    <property type="evidence" value="ECO:0007669"/>
    <property type="project" value="InterPro"/>
</dbReference>
<dbReference type="GO" id="GO:0016020">
    <property type="term" value="C:membrane"/>
    <property type="evidence" value="ECO:0007669"/>
    <property type="project" value="UniProtKB-SubCell"/>
</dbReference>
<keyword evidence="7 12" id="KW-0560">Oxidoreductase</keyword>
<evidence type="ECO:0008006" key="16">
    <source>
        <dbReference type="Google" id="ProtNLM"/>
    </source>
</evidence>
<dbReference type="EMBL" id="CAMGYJ010000008">
    <property type="protein sequence ID" value="CAI0464921.1"/>
    <property type="molecule type" value="Genomic_DNA"/>
</dbReference>
<evidence type="ECO:0000313" key="15">
    <source>
        <dbReference type="Proteomes" id="UP001154282"/>
    </source>
</evidence>
<dbReference type="GO" id="GO:0004497">
    <property type="term" value="F:monooxygenase activity"/>
    <property type="evidence" value="ECO:0007669"/>
    <property type="project" value="UniProtKB-KW"/>
</dbReference>
<comment type="caution">
    <text evidence="14">The sequence shown here is derived from an EMBL/GenBank/DDBJ whole genome shotgun (WGS) entry which is preliminary data.</text>
</comment>
<keyword evidence="8 11" id="KW-0408">Iron</keyword>
<keyword evidence="6 13" id="KW-1133">Transmembrane helix</keyword>
<keyword evidence="3 11" id="KW-0349">Heme</keyword>
<sequence length="524" mass="59095">MEITIAQALYFLPTIFLVLVIYNLLTKSSEAKRRRTNLPPSPPALPFIGHLLLLKQPVHRALQNLSNKYGPIYSLKLGVRNAIVVSSPSLAEECLNRNDIVFANRPNNFLGWKIIGYNYKTMGASPYGPHWRNLRRLSTVELLSAARLNSFLPVRRDEVKRLVNGLVSEVSGRPGFGHVAMRSRLVDLSMNVMMRMVAGKRYFGTEAGEGRCGEGERFKELIREVFELSATSNPVDFLPAMRWVDFSGLEKRMWEAKGKIDGFFQGLIDERRNDDGAKDATERKTMIDTLLSLQESEPETYSDEIIKGHVMVSFNFKISLTFFSPRTDSSAATIEWAMSLLLNHPKILNKARAEIDNIVGNNRLVDESDYVKLPYLQGIINETLRLYPPAPTLVPHQSSEDCTVGGYSVKKGTMLIVNAWAIHRDPAIWEDPTRFWPERYEGAEVEPYKFIPFGMGRRSCPGTGLANRVVGMTLGALIQCFDWKRTNEALLDMLEGQGLTMPKAEPLEALCKPRDCIDNAFTVM</sequence>
<evidence type="ECO:0000256" key="4">
    <source>
        <dbReference type="ARBA" id="ARBA00022692"/>
    </source>
</evidence>